<dbReference type="GO" id="GO:0003677">
    <property type="term" value="F:DNA binding"/>
    <property type="evidence" value="ECO:0000318"/>
    <property type="project" value="GO_Central"/>
</dbReference>
<protein>
    <recommendedName>
        <fullName evidence="4">DDE-1 domain-containing protein</fullName>
    </recommendedName>
</protein>
<dbReference type="EMBL" id="DS113666">
    <property type="protein sequence ID" value="EAX98674.1"/>
    <property type="molecule type" value="Genomic_DNA"/>
</dbReference>
<dbReference type="GO" id="GO:0005634">
    <property type="term" value="C:nucleus"/>
    <property type="evidence" value="ECO:0000318"/>
    <property type="project" value="GO_Central"/>
</dbReference>
<keyword evidence="1" id="KW-0812">Transmembrane</keyword>
<dbReference type="VEuPathDB" id="TrichDB:TVAG_432240"/>
<keyword evidence="1" id="KW-0472">Membrane</keyword>
<dbReference type="Proteomes" id="UP000001542">
    <property type="component" value="Unassembled WGS sequence"/>
</dbReference>
<evidence type="ECO:0000313" key="2">
    <source>
        <dbReference type="EMBL" id="EAX98674.1"/>
    </source>
</evidence>
<dbReference type="VEuPathDB" id="TrichDB:TVAGG3_0126620"/>
<dbReference type="OrthoDB" id="6144466at2759"/>
<dbReference type="PROSITE" id="PS00018">
    <property type="entry name" value="EF_HAND_1"/>
    <property type="match status" value="1"/>
</dbReference>
<proteinExistence type="predicted"/>
<keyword evidence="3" id="KW-1185">Reference proteome</keyword>
<feature type="transmembrane region" description="Helical" evidence="1">
    <location>
        <begin position="235"/>
        <end position="252"/>
    </location>
</feature>
<accession>A2F8T8</accession>
<feature type="transmembrane region" description="Helical" evidence="1">
    <location>
        <begin position="190"/>
        <end position="215"/>
    </location>
</feature>
<name>A2F8T8_TRIV3</name>
<evidence type="ECO:0000256" key="1">
    <source>
        <dbReference type="SAM" id="Phobius"/>
    </source>
</evidence>
<reference evidence="2" key="1">
    <citation type="submission" date="2006-10" db="EMBL/GenBank/DDBJ databases">
        <authorList>
            <person name="Amadeo P."/>
            <person name="Zhao Q."/>
            <person name="Wortman J."/>
            <person name="Fraser-Liggett C."/>
            <person name="Carlton J."/>
        </authorList>
    </citation>
    <scope>NUCLEOTIDE SEQUENCE</scope>
    <source>
        <strain evidence="2">G3</strain>
    </source>
</reference>
<organism evidence="2 3">
    <name type="scientific">Trichomonas vaginalis (strain ATCC PRA-98 / G3)</name>
    <dbReference type="NCBI Taxonomy" id="412133"/>
    <lineage>
        <taxon>Eukaryota</taxon>
        <taxon>Metamonada</taxon>
        <taxon>Parabasalia</taxon>
        <taxon>Trichomonadida</taxon>
        <taxon>Trichomonadidae</taxon>
        <taxon>Trichomonas</taxon>
    </lineage>
</organism>
<sequence>MYLQLSGDQTLLNCLKLSAFGFRWEPHQRGGSRPCLSPSYENRTKCQVHYSALDHDCDKTIEVLELIHLLRNEMFQRARQRLRAWGAAKLATSIELDEIDYSSQFLNEFCNRIGIYIKSPTGIEEARRQWCNMNNIRNFFSKFKVILLNVNPFFLFNMDETGLSIQKPFRIITNNKKMNLSPKALQQTQITALCCFNATGYTMNPIFYFLIWQIYHRNSCRYLHSSVLQIPGGSISIYLSALQFYSFLIFNCSEMRKKFHFNNRFSYFSMVTPQD</sequence>
<keyword evidence="1" id="KW-1133">Transmembrane helix</keyword>
<gene>
    <name evidence="2" type="ORF">TVAG_432240</name>
</gene>
<reference evidence="2" key="2">
    <citation type="journal article" date="2007" name="Science">
        <title>Draft genome sequence of the sexually transmitted pathogen Trichomonas vaginalis.</title>
        <authorList>
            <person name="Carlton J.M."/>
            <person name="Hirt R.P."/>
            <person name="Silva J.C."/>
            <person name="Delcher A.L."/>
            <person name="Schatz M."/>
            <person name="Zhao Q."/>
            <person name="Wortman J.R."/>
            <person name="Bidwell S.L."/>
            <person name="Alsmark U.C.M."/>
            <person name="Besteiro S."/>
            <person name="Sicheritz-Ponten T."/>
            <person name="Noel C.J."/>
            <person name="Dacks J.B."/>
            <person name="Foster P.G."/>
            <person name="Simillion C."/>
            <person name="Van de Peer Y."/>
            <person name="Miranda-Saavedra D."/>
            <person name="Barton G.J."/>
            <person name="Westrop G.D."/>
            <person name="Mueller S."/>
            <person name="Dessi D."/>
            <person name="Fiori P.L."/>
            <person name="Ren Q."/>
            <person name="Paulsen I."/>
            <person name="Zhang H."/>
            <person name="Bastida-Corcuera F.D."/>
            <person name="Simoes-Barbosa A."/>
            <person name="Brown M.T."/>
            <person name="Hayes R.D."/>
            <person name="Mukherjee M."/>
            <person name="Okumura C.Y."/>
            <person name="Schneider R."/>
            <person name="Smith A.J."/>
            <person name="Vanacova S."/>
            <person name="Villalvazo M."/>
            <person name="Haas B.J."/>
            <person name="Pertea M."/>
            <person name="Feldblyum T.V."/>
            <person name="Utterback T.R."/>
            <person name="Shu C.L."/>
            <person name="Osoegawa K."/>
            <person name="de Jong P.J."/>
            <person name="Hrdy I."/>
            <person name="Horvathova L."/>
            <person name="Zubacova Z."/>
            <person name="Dolezal P."/>
            <person name="Malik S.B."/>
            <person name="Logsdon J.M. Jr."/>
            <person name="Henze K."/>
            <person name="Gupta A."/>
            <person name="Wang C.C."/>
            <person name="Dunne R.L."/>
            <person name="Upcroft J.A."/>
            <person name="Upcroft P."/>
            <person name="White O."/>
            <person name="Salzberg S.L."/>
            <person name="Tang P."/>
            <person name="Chiu C.-H."/>
            <person name="Lee Y.-S."/>
            <person name="Embley T.M."/>
            <person name="Coombs G.H."/>
            <person name="Mottram J.C."/>
            <person name="Tachezy J."/>
            <person name="Fraser-Liggett C.M."/>
            <person name="Johnson P.J."/>
        </authorList>
    </citation>
    <scope>NUCLEOTIDE SEQUENCE [LARGE SCALE GENOMIC DNA]</scope>
    <source>
        <strain evidence="2">G3</strain>
    </source>
</reference>
<dbReference type="RefSeq" id="XP_001311604.1">
    <property type="nucleotide sequence ID" value="XM_001311603.1"/>
</dbReference>
<dbReference type="AlphaFoldDB" id="A2F8T8"/>
<dbReference type="InParanoid" id="A2F8T8"/>
<dbReference type="InterPro" id="IPR018247">
    <property type="entry name" value="EF_Hand_1_Ca_BS"/>
</dbReference>
<evidence type="ECO:0000313" key="3">
    <source>
        <dbReference type="Proteomes" id="UP000001542"/>
    </source>
</evidence>
<dbReference type="KEGG" id="tva:4756474"/>
<evidence type="ECO:0008006" key="4">
    <source>
        <dbReference type="Google" id="ProtNLM"/>
    </source>
</evidence>